<dbReference type="PROSITE" id="PS50883">
    <property type="entry name" value="EAL"/>
    <property type="match status" value="1"/>
</dbReference>
<evidence type="ECO:0000259" key="2">
    <source>
        <dbReference type="PROSITE" id="PS50112"/>
    </source>
</evidence>
<dbReference type="eggNOG" id="COG5001">
    <property type="taxonomic scope" value="Bacteria"/>
</dbReference>
<evidence type="ECO:0000259" key="4">
    <source>
        <dbReference type="PROSITE" id="PS50883"/>
    </source>
</evidence>
<dbReference type="InterPro" id="IPR035919">
    <property type="entry name" value="EAL_sf"/>
</dbReference>
<name>D5BW55_NITHN</name>
<comment type="cofactor">
    <cofactor evidence="1">
        <name>Mg(2+)</name>
        <dbReference type="ChEBI" id="CHEBI:18420"/>
    </cofactor>
</comment>
<dbReference type="SMART" id="SM00091">
    <property type="entry name" value="PAS"/>
    <property type="match status" value="1"/>
</dbReference>
<dbReference type="SUPFAM" id="SSF55781">
    <property type="entry name" value="GAF domain-like"/>
    <property type="match status" value="2"/>
</dbReference>
<keyword evidence="7" id="KW-1185">Reference proteome</keyword>
<dbReference type="Gene3D" id="3.30.450.20">
    <property type="entry name" value="PAS domain"/>
    <property type="match status" value="1"/>
</dbReference>
<feature type="domain" description="EAL" evidence="4">
    <location>
        <begin position="658"/>
        <end position="908"/>
    </location>
</feature>
<dbReference type="Gene3D" id="3.30.70.270">
    <property type="match status" value="1"/>
</dbReference>
<dbReference type="InterPro" id="IPR013656">
    <property type="entry name" value="PAS_4"/>
</dbReference>
<dbReference type="NCBIfam" id="TIGR00229">
    <property type="entry name" value="sensory_box"/>
    <property type="match status" value="1"/>
</dbReference>
<evidence type="ECO:0000313" key="7">
    <source>
        <dbReference type="Proteomes" id="UP000001844"/>
    </source>
</evidence>
<dbReference type="SMART" id="SM00052">
    <property type="entry name" value="EAL"/>
    <property type="match status" value="1"/>
</dbReference>
<evidence type="ECO:0000259" key="5">
    <source>
        <dbReference type="PROSITE" id="PS50887"/>
    </source>
</evidence>
<dbReference type="HOGENOM" id="CLU_319786_0_0_6"/>
<dbReference type="CDD" id="cd01948">
    <property type="entry name" value="EAL"/>
    <property type="match status" value="1"/>
</dbReference>
<dbReference type="InterPro" id="IPR001633">
    <property type="entry name" value="EAL_dom"/>
</dbReference>
<feature type="domain" description="PAC" evidence="3">
    <location>
        <begin position="430"/>
        <end position="482"/>
    </location>
</feature>
<dbReference type="eggNOG" id="COG3829">
    <property type="taxonomic scope" value="Bacteria"/>
</dbReference>
<dbReference type="Pfam" id="PF00563">
    <property type="entry name" value="EAL"/>
    <property type="match status" value="1"/>
</dbReference>
<dbReference type="InterPro" id="IPR000160">
    <property type="entry name" value="GGDEF_dom"/>
</dbReference>
<dbReference type="InterPro" id="IPR000700">
    <property type="entry name" value="PAS-assoc_C"/>
</dbReference>
<dbReference type="PROSITE" id="PS50887">
    <property type="entry name" value="GGDEF"/>
    <property type="match status" value="1"/>
</dbReference>
<dbReference type="KEGG" id="nhl:Nhal_0521"/>
<dbReference type="NCBIfam" id="TIGR00254">
    <property type="entry name" value="GGDEF"/>
    <property type="match status" value="1"/>
</dbReference>
<dbReference type="eggNOG" id="COG2203">
    <property type="taxonomic scope" value="Bacteria"/>
</dbReference>
<evidence type="ECO:0000313" key="6">
    <source>
        <dbReference type="EMBL" id="ADE13705.1"/>
    </source>
</evidence>
<dbReference type="Gene3D" id="3.20.20.450">
    <property type="entry name" value="EAL domain"/>
    <property type="match status" value="1"/>
</dbReference>
<dbReference type="PROSITE" id="PS50112">
    <property type="entry name" value="PAS"/>
    <property type="match status" value="1"/>
</dbReference>
<dbReference type="InterPro" id="IPR000014">
    <property type="entry name" value="PAS"/>
</dbReference>
<dbReference type="SMART" id="SM00267">
    <property type="entry name" value="GGDEF"/>
    <property type="match status" value="1"/>
</dbReference>
<dbReference type="FunFam" id="3.30.70.270:FF:000001">
    <property type="entry name" value="Diguanylate cyclase domain protein"/>
    <property type="match status" value="1"/>
</dbReference>
<dbReference type="InterPro" id="IPR003018">
    <property type="entry name" value="GAF"/>
</dbReference>
<proteinExistence type="predicted"/>
<sequence length="908" mass="101832">MKQGSDVKAKRPTILQALRPIAQAASDHADIDRLLAVAVDSVFSLFNCDQVWLLYPCSSIATSYRICCQRSKPGLPQVQTLNRNLPVDEFTGRLFRLALASRSPVVFNVDSPLPAQFLEQEPLSSQALMAMALYPNQGEPWLLGMQRSQQNCLWSEQEETLFLSVTEFLTEILNTSTRHSNLYEVSQRLLDLLAHATDEEYLLRGGMDILQALIQPEYAVATTLNAEGQLEAFVFSGVSEEKAELITQLSGGKEFLGARLEQALRIDDLNSHPDLVDFLPPDFPLKSLLMAPIINEGKIIGRIYLCDKRNHRTFTLDDEVLSMSFADAFAQTLIRFRKTLVSQGAQEALFLDHQRAQVTLESIADAVITIDSQGRIDYLNPLAEELIGTTQSQAQGKSLEKVTCLLDEESRSHVIRDIAAWLAQEPVESRSCTALLQDARDQELIVQTSIAPLRDSQDRIFGAVLVLRDITPLRALASQLSYQATHDVLTGLINRREFEVRLRQALDDVCQNNTHHVLCYLDLDQFKVVNDTCGHLAGDKLLRQLATLLQERIREADCLGRLGGDEFGVLLLGCHLDQAQGIAESLRILIRDFRFNWKGKTFQLGVSIGLVPLARGSGGLEEVLSAADTACYVAKDQGRDRIHTYRLDDCIVERHHGEMQWVARIQQAFEESRFLIYYQPIRALNKEEHLCHGEVLLRMKGEDESLIPPMAFIPAAERYRLMSALDRWVISNTFIALEEHSIGQALIGINLSGQSVCDELFLKFVIEQLQRSPVNPRMICFEITETAAVANFDSAIRFIRALKEIGCRFALDDFGSGLSSFNYLKNLPVDYLKIDGSFVKDMVDDPVDYAMVEAIHKVGKVMGLKTIAEFVENEAILEKLRGIGVDYVQGLIIGGPRPFHKTPWADKE</sequence>
<dbReference type="RefSeq" id="WP_013031600.1">
    <property type="nucleotide sequence ID" value="NC_013960.1"/>
</dbReference>
<dbReference type="STRING" id="472759.Nhal_0521"/>
<dbReference type="SUPFAM" id="SSF55073">
    <property type="entry name" value="Nucleotide cyclase"/>
    <property type="match status" value="1"/>
</dbReference>
<dbReference type="GO" id="GO:0003824">
    <property type="term" value="F:catalytic activity"/>
    <property type="evidence" value="ECO:0007669"/>
    <property type="project" value="UniProtKB-ARBA"/>
</dbReference>
<organism evidence="6 7">
    <name type="scientific">Nitrosococcus halophilus (strain Nc4)</name>
    <dbReference type="NCBI Taxonomy" id="472759"/>
    <lineage>
        <taxon>Bacteria</taxon>
        <taxon>Pseudomonadati</taxon>
        <taxon>Pseudomonadota</taxon>
        <taxon>Gammaproteobacteria</taxon>
        <taxon>Chromatiales</taxon>
        <taxon>Chromatiaceae</taxon>
        <taxon>Nitrosococcus</taxon>
    </lineage>
</organism>
<feature type="domain" description="GGDEF" evidence="5">
    <location>
        <begin position="514"/>
        <end position="647"/>
    </location>
</feature>
<dbReference type="InterPro" id="IPR043128">
    <property type="entry name" value="Rev_trsase/Diguanyl_cyclase"/>
</dbReference>
<dbReference type="Pfam" id="PF01590">
    <property type="entry name" value="GAF"/>
    <property type="match status" value="1"/>
</dbReference>
<accession>D5BW55</accession>
<dbReference type="PROSITE" id="PS50113">
    <property type="entry name" value="PAC"/>
    <property type="match status" value="1"/>
</dbReference>
<dbReference type="Pfam" id="PF08448">
    <property type="entry name" value="PAS_4"/>
    <property type="match status" value="1"/>
</dbReference>
<dbReference type="InterPro" id="IPR029016">
    <property type="entry name" value="GAF-like_dom_sf"/>
</dbReference>
<dbReference type="Gene3D" id="3.30.450.40">
    <property type="match status" value="2"/>
</dbReference>
<dbReference type="Pfam" id="PF00990">
    <property type="entry name" value="GGDEF"/>
    <property type="match status" value="1"/>
</dbReference>
<gene>
    <name evidence="6" type="ordered locus">Nhal_0521</name>
</gene>
<evidence type="ECO:0000259" key="3">
    <source>
        <dbReference type="PROSITE" id="PS50113"/>
    </source>
</evidence>
<dbReference type="Proteomes" id="UP000001844">
    <property type="component" value="Chromosome"/>
</dbReference>
<dbReference type="InterPro" id="IPR035965">
    <property type="entry name" value="PAS-like_dom_sf"/>
</dbReference>
<dbReference type="AlphaFoldDB" id="D5BW55"/>
<evidence type="ECO:0000256" key="1">
    <source>
        <dbReference type="ARBA" id="ARBA00001946"/>
    </source>
</evidence>
<dbReference type="InterPro" id="IPR029787">
    <property type="entry name" value="Nucleotide_cyclase"/>
</dbReference>
<reference evidence="7" key="1">
    <citation type="submission" date="2010-04" db="EMBL/GenBank/DDBJ databases">
        <title>Complete genome sequence of Nitrosococcus halophilus Nc4, a salt-adapted, aerobic obligate ammonia-oxidizing sulfur purple bacterium.</title>
        <authorList>
            <consortium name="US DOE Joint Genome Institute"/>
            <person name="Campbell M.A."/>
            <person name="Malfatti S.A."/>
            <person name="Chain P.S.G."/>
            <person name="Heidelberg J.F."/>
            <person name="Ward B.B."/>
            <person name="Klotz M.G."/>
        </authorList>
    </citation>
    <scope>NUCLEOTIDE SEQUENCE [LARGE SCALE GENOMIC DNA]</scope>
    <source>
        <strain evidence="7">Nc4</strain>
    </source>
</reference>
<protein>
    <submittedName>
        <fullName evidence="6">Diguanylate cyclase</fullName>
    </submittedName>
</protein>
<dbReference type="InterPro" id="IPR052155">
    <property type="entry name" value="Biofilm_reg_signaling"/>
</dbReference>
<dbReference type="PANTHER" id="PTHR44757">
    <property type="entry name" value="DIGUANYLATE CYCLASE DGCP"/>
    <property type="match status" value="1"/>
</dbReference>
<dbReference type="CDD" id="cd01949">
    <property type="entry name" value="GGDEF"/>
    <property type="match status" value="1"/>
</dbReference>
<dbReference type="EMBL" id="CP001798">
    <property type="protein sequence ID" value="ADE13705.1"/>
    <property type="molecule type" value="Genomic_DNA"/>
</dbReference>
<dbReference type="PANTHER" id="PTHR44757:SF4">
    <property type="entry name" value="DIGUANYLATE CYCLASE DGCE-RELATED"/>
    <property type="match status" value="1"/>
</dbReference>
<dbReference type="SUPFAM" id="SSF141868">
    <property type="entry name" value="EAL domain-like"/>
    <property type="match status" value="1"/>
</dbReference>
<feature type="domain" description="PAS" evidence="2">
    <location>
        <begin position="352"/>
        <end position="425"/>
    </location>
</feature>
<dbReference type="SMART" id="SM00065">
    <property type="entry name" value="GAF"/>
    <property type="match status" value="2"/>
</dbReference>
<dbReference type="SUPFAM" id="SSF55785">
    <property type="entry name" value="PYP-like sensor domain (PAS domain)"/>
    <property type="match status" value="1"/>
</dbReference>
<dbReference type="CDD" id="cd00130">
    <property type="entry name" value="PAS"/>
    <property type="match status" value="1"/>
</dbReference>